<keyword evidence="3" id="KW-1185">Reference proteome</keyword>
<dbReference type="RefSeq" id="WP_142107015.1">
    <property type="nucleotide sequence ID" value="NZ_VFPH01000003.1"/>
</dbReference>
<accession>A0A543FPK9</accession>
<comment type="caution">
    <text evidence="2">The sequence shown here is derived from an EMBL/GenBank/DDBJ whole genome shotgun (WGS) entry which is preliminary data.</text>
</comment>
<dbReference type="InterPro" id="IPR007278">
    <property type="entry name" value="DUF397"/>
</dbReference>
<dbReference type="OrthoDB" id="3430276at2"/>
<evidence type="ECO:0000313" key="3">
    <source>
        <dbReference type="Proteomes" id="UP000319818"/>
    </source>
</evidence>
<evidence type="ECO:0000313" key="2">
    <source>
        <dbReference type="EMBL" id="TQM35706.1"/>
    </source>
</evidence>
<protein>
    <submittedName>
        <fullName evidence="2">Uncharacterized protein DUF397</fullName>
    </submittedName>
</protein>
<sequence>MDRTGIRWRTSSFSNSDGGNNCVEVAFLPEGRVAVRDTKARRRPPHVHTAAAWAAFLSGVRCGEFTSR</sequence>
<dbReference type="Proteomes" id="UP000319818">
    <property type="component" value="Unassembled WGS sequence"/>
</dbReference>
<name>A0A543FPK9_9PSEU</name>
<dbReference type="AlphaFoldDB" id="A0A543FPK9"/>
<organism evidence="2 3">
    <name type="scientific">Pseudonocardia cypriaca</name>
    <dbReference type="NCBI Taxonomy" id="882449"/>
    <lineage>
        <taxon>Bacteria</taxon>
        <taxon>Bacillati</taxon>
        <taxon>Actinomycetota</taxon>
        <taxon>Actinomycetes</taxon>
        <taxon>Pseudonocardiales</taxon>
        <taxon>Pseudonocardiaceae</taxon>
        <taxon>Pseudonocardia</taxon>
    </lineage>
</organism>
<proteinExistence type="predicted"/>
<gene>
    <name evidence="2" type="ORF">FB388_7146</name>
</gene>
<dbReference type="Pfam" id="PF04149">
    <property type="entry name" value="DUF397"/>
    <property type="match status" value="1"/>
</dbReference>
<evidence type="ECO:0000259" key="1">
    <source>
        <dbReference type="Pfam" id="PF04149"/>
    </source>
</evidence>
<dbReference type="EMBL" id="VFPH01000003">
    <property type="protein sequence ID" value="TQM35706.1"/>
    <property type="molecule type" value="Genomic_DNA"/>
</dbReference>
<reference evidence="2 3" key="1">
    <citation type="submission" date="2019-06" db="EMBL/GenBank/DDBJ databases">
        <title>Sequencing the genomes of 1000 actinobacteria strains.</title>
        <authorList>
            <person name="Klenk H.-P."/>
        </authorList>
    </citation>
    <scope>NUCLEOTIDE SEQUENCE [LARGE SCALE GENOMIC DNA]</scope>
    <source>
        <strain evidence="2 3">DSM 45511</strain>
    </source>
</reference>
<feature type="domain" description="DUF397" evidence="1">
    <location>
        <begin position="7"/>
        <end position="61"/>
    </location>
</feature>